<organism evidence="1 2">
    <name type="scientific">Dallia pectoralis</name>
    <name type="common">Alaska blackfish</name>
    <dbReference type="NCBI Taxonomy" id="75939"/>
    <lineage>
        <taxon>Eukaryota</taxon>
        <taxon>Metazoa</taxon>
        <taxon>Chordata</taxon>
        <taxon>Craniata</taxon>
        <taxon>Vertebrata</taxon>
        <taxon>Euteleostomi</taxon>
        <taxon>Actinopterygii</taxon>
        <taxon>Neopterygii</taxon>
        <taxon>Teleostei</taxon>
        <taxon>Protacanthopterygii</taxon>
        <taxon>Esociformes</taxon>
        <taxon>Umbridae</taxon>
        <taxon>Dallia</taxon>
    </lineage>
</organism>
<accession>A0ACC2FX45</accession>
<dbReference type="Proteomes" id="UP001157502">
    <property type="component" value="Chromosome 21"/>
</dbReference>
<protein>
    <submittedName>
        <fullName evidence="1">Uncharacterized protein</fullName>
    </submittedName>
</protein>
<comment type="caution">
    <text evidence="1">The sequence shown here is derived from an EMBL/GenBank/DDBJ whole genome shotgun (WGS) entry which is preliminary data.</text>
</comment>
<evidence type="ECO:0000313" key="1">
    <source>
        <dbReference type="EMBL" id="KAJ7995820.1"/>
    </source>
</evidence>
<dbReference type="EMBL" id="CM055748">
    <property type="protein sequence ID" value="KAJ7995820.1"/>
    <property type="molecule type" value="Genomic_DNA"/>
</dbReference>
<name>A0ACC2FX45_DALPE</name>
<reference evidence="1" key="1">
    <citation type="submission" date="2021-05" db="EMBL/GenBank/DDBJ databases">
        <authorList>
            <person name="Pan Q."/>
            <person name="Jouanno E."/>
            <person name="Zahm M."/>
            <person name="Klopp C."/>
            <person name="Cabau C."/>
            <person name="Louis A."/>
            <person name="Berthelot C."/>
            <person name="Parey E."/>
            <person name="Roest Crollius H."/>
            <person name="Montfort J."/>
            <person name="Robinson-Rechavi M."/>
            <person name="Bouchez O."/>
            <person name="Lampietro C."/>
            <person name="Lopez Roques C."/>
            <person name="Donnadieu C."/>
            <person name="Postlethwait J."/>
            <person name="Bobe J."/>
            <person name="Dillon D."/>
            <person name="Chandos A."/>
            <person name="von Hippel F."/>
            <person name="Guiguen Y."/>
        </authorList>
    </citation>
    <scope>NUCLEOTIDE SEQUENCE</scope>
    <source>
        <strain evidence="1">YG-Jan2019</strain>
    </source>
</reference>
<keyword evidence="2" id="KW-1185">Reference proteome</keyword>
<gene>
    <name evidence="1" type="ORF">DPEC_G00248550</name>
</gene>
<evidence type="ECO:0000313" key="2">
    <source>
        <dbReference type="Proteomes" id="UP001157502"/>
    </source>
</evidence>
<sequence>MPLSRRYWVLVTVCDGVVREKNGDPPQGCWVHCGSVKNLYVPRLPQDLLDNADDPPLLAVVVVHPPGGLFRMFSVVKRGRVSSLLWETEGTNKAQTRLATEHSAKTW</sequence>
<proteinExistence type="predicted"/>